<sequence length="68" mass="8121">MTINIRFLKIIKNERSELILRKIEKEPIFELKIIGEPFFLKNKRIAKFYTQDALIGHFEVYDCGDFQG</sequence>
<keyword evidence="2" id="KW-1185">Reference proteome</keyword>
<evidence type="ECO:0000313" key="1">
    <source>
        <dbReference type="EMBL" id="RKO71699.1"/>
    </source>
</evidence>
<dbReference type="EMBL" id="RBWS01000007">
    <property type="protein sequence ID" value="RKO71699.1"/>
    <property type="molecule type" value="Genomic_DNA"/>
</dbReference>
<organism evidence="1 2">
    <name type="scientific">Sphingobacterium puteale</name>
    <dbReference type="NCBI Taxonomy" id="2420510"/>
    <lineage>
        <taxon>Bacteria</taxon>
        <taxon>Pseudomonadati</taxon>
        <taxon>Bacteroidota</taxon>
        <taxon>Sphingobacteriia</taxon>
        <taxon>Sphingobacteriales</taxon>
        <taxon>Sphingobacteriaceae</taxon>
        <taxon>Sphingobacterium</taxon>
    </lineage>
</organism>
<proteinExistence type="predicted"/>
<protein>
    <submittedName>
        <fullName evidence="1">Uncharacterized protein</fullName>
    </submittedName>
</protein>
<accession>A0A420VZX3</accession>
<dbReference type="Proteomes" id="UP000282423">
    <property type="component" value="Unassembled WGS sequence"/>
</dbReference>
<reference evidence="1 2" key="1">
    <citation type="submission" date="2018-10" db="EMBL/GenBank/DDBJ databases">
        <title>Sphingobacterium sp. M05W1-28.</title>
        <authorList>
            <person name="Cai H."/>
        </authorList>
    </citation>
    <scope>NUCLEOTIDE SEQUENCE [LARGE SCALE GENOMIC DNA]</scope>
    <source>
        <strain evidence="1 2">M05W1-28</strain>
    </source>
</reference>
<dbReference type="AlphaFoldDB" id="A0A420VZX3"/>
<name>A0A420VZX3_9SPHI</name>
<comment type="caution">
    <text evidence="1">The sequence shown here is derived from an EMBL/GenBank/DDBJ whole genome shotgun (WGS) entry which is preliminary data.</text>
</comment>
<gene>
    <name evidence="1" type="ORF">D7322_09790</name>
</gene>
<evidence type="ECO:0000313" key="2">
    <source>
        <dbReference type="Proteomes" id="UP000282423"/>
    </source>
</evidence>